<keyword evidence="2 4" id="KW-0472">Membrane</keyword>
<keyword evidence="5" id="KW-0732">Signal</keyword>
<dbReference type="InterPro" id="IPR036942">
    <property type="entry name" value="Beta-barrel_TonB_sf"/>
</dbReference>
<dbReference type="Gene3D" id="2.40.170.20">
    <property type="entry name" value="TonB-dependent receptor, beta-barrel domain"/>
    <property type="match status" value="1"/>
</dbReference>
<comment type="similarity">
    <text evidence="4">Belongs to the TonB-dependent receptor family.</text>
</comment>
<evidence type="ECO:0000256" key="3">
    <source>
        <dbReference type="ARBA" id="ARBA00023237"/>
    </source>
</evidence>
<dbReference type="InterPro" id="IPR012910">
    <property type="entry name" value="Plug_dom"/>
</dbReference>
<gene>
    <name evidence="8" type="ORF">MARGE09_P2753</name>
</gene>
<evidence type="ECO:0000256" key="5">
    <source>
        <dbReference type="SAM" id="SignalP"/>
    </source>
</evidence>
<evidence type="ECO:0008006" key="10">
    <source>
        <dbReference type="Google" id="ProtNLM"/>
    </source>
</evidence>
<dbReference type="Pfam" id="PF00593">
    <property type="entry name" value="TonB_dep_Rec_b-barrel"/>
    <property type="match status" value="1"/>
</dbReference>
<dbReference type="PANTHER" id="PTHR40980:SF4">
    <property type="entry name" value="TONB-DEPENDENT RECEPTOR-LIKE BETA-BARREL DOMAIN-CONTAINING PROTEIN"/>
    <property type="match status" value="1"/>
</dbReference>
<organism evidence="8 9">
    <name type="scientific">Marinagarivorans cellulosilyticus</name>
    <dbReference type="NCBI Taxonomy" id="2721545"/>
    <lineage>
        <taxon>Bacteria</taxon>
        <taxon>Pseudomonadati</taxon>
        <taxon>Pseudomonadota</taxon>
        <taxon>Gammaproteobacteria</taxon>
        <taxon>Cellvibrionales</taxon>
        <taxon>Cellvibrionaceae</taxon>
        <taxon>Marinagarivorans</taxon>
    </lineage>
</organism>
<dbReference type="InterPro" id="IPR037066">
    <property type="entry name" value="Plug_dom_sf"/>
</dbReference>
<accession>A0AAN2BL14</accession>
<evidence type="ECO:0000259" key="6">
    <source>
        <dbReference type="Pfam" id="PF00593"/>
    </source>
</evidence>
<proteinExistence type="inferred from homology"/>
<dbReference type="PANTHER" id="PTHR40980">
    <property type="entry name" value="PLUG DOMAIN-CONTAINING PROTEIN"/>
    <property type="match status" value="1"/>
</dbReference>
<dbReference type="Pfam" id="PF07715">
    <property type="entry name" value="Plug"/>
    <property type="match status" value="1"/>
</dbReference>
<feature type="signal peptide" evidence="5">
    <location>
        <begin position="1"/>
        <end position="30"/>
    </location>
</feature>
<dbReference type="InterPro" id="IPR000531">
    <property type="entry name" value="Beta-barrel_TonB"/>
</dbReference>
<feature type="domain" description="TonB-dependent receptor plug" evidence="7">
    <location>
        <begin position="58"/>
        <end position="155"/>
    </location>
</feature>
<dbReference type="GO" id="GO:0009279">
    <property type="term" value="C:cell outer membrane"/>
    <property type="evidence" value="ECO:0007669"/>
    <property type="project" value="UniProtKB-SubCell"/>
</dbReference>
<feature type="chain" id="PRO_5042992187" description="TonB-dependent receptor" evidence="5">
    <location>
        <begin position="31"/>
        <end position="909"/>
    </location>
</feature>
<sequence>MSTYMDKFPLKKTGFAVSALSVAISSISYAQDVPPPIEEVQVFGRLKSGAESLAVERMDQSVAVDIIGIEQISRIGDSDVAAALRRVPGITLVDDKFVYVRGLGERYSSTLLNGAVVPSPDLTRSVIPLDIFPTSIVESLSVQKVYSANMPAHFGGGAVDIRTTGVPDDIVFNLELGLKQNSISRSDFLTYNGDEKWGSDESRALSGGIQSAIDDYRGDISTNNIQNTLQNQTPALSDEAAYAEAQRLNRNIALDIKRDNTITAKDPSQDYSFEGALGNNFDVGKGIEFGIIANTKLERESRNKNITQRKLDNPTEHVTFTKKSTETTNVMGNLAMGLNLNFDNSIETTHIFLRNTEDSAALVDQFGNDGNNPLSSGEGERDSAIRFEEREMRINQIRGSHELGTDTLDLLGWDALRALEGLKFEWYISDSTSTTDLPNETNINSRVFYSLENQEPKSSVFSGKTVADHRFTQLEDELDNEGFKLFYPIETASLAITLSTGLDNWQKNREYKQLQFAIEHDIAINSALFNQDTTQFYSDKNIVNNDNEFSIGTVGSNNESYIATVKNNSIFGNIDATIRDTWRVNLGIRQEAYQQVTLAWDPLAYDHSPLIQNPNAPQSEIEQYFVDAVREEDDTFASLAFTYITNNFWADDFQLRLSFAQTAIRPDMRELSSSAYIDPLTGFSVTGDGQLKSSYLDHIDLRAEWFFSGGDSLTISLFSKDIEDPIEYFQTPAAGGNTALEVVNAESATVAGVELEFMKGLGSLHSTLDPFFTQGNITLLDHELIAGENASSPTNEKRGLQGASDYAVNMIFGFDSPNGEHSATLAYNVFGERLFFAGRLGEPDAMEQPFNSLDLTYSYYPIDQVSVKAKIKNILDGEKSIERDTSSGSVEVFNMEIGRTFSIDVKYSF</sequence>
<feature type="domain" description="TonB-dependent receptor-like beta-barrel" evidence="6">
    <location>
        <begin position="439"/>
        <end position="874"/>
    </location>
</feature>
<name>A0AAN2BL14_9GAMM</name>
<evidence type="ECO:0000256" key="4">
    <source>
        <dbReference type="RuleBase" id="RU003357"/>
    </source>
</evidence>
<dbReference type="RefSeq" id="WP_236982982.1">
    <property type="nucleotide sequence ID" value="NZ_AP023086.1"/>
</dbReference>
<evidence type="ECO:0000256" key="2">
    <source>
        <dbReference type="ARBA" id="ARBA00023136"/>
    </source>
</evidence>
<dbReference type="AlphaFoldDB" id="A0AAN2BL14"/>
<dbReference type="EMBL" id="AP023086">
    <property type="protein sequence ID" value="BCD98552.1"/>
    <property type="molecule type" value="Genomic_DNA"/>
</dbReference>
<dbReference type="SUPFAM" id="SSF56935">
    <property type="entry name" value="Porins"/>
    <property type="match status" value="1"/>
</dbReference>
<keyword evidence="4" id="KW-0798">TonB box</keyword>
<evidence type="ECO:0000313" key="8">
    <source>
        <dbReference type="EMBL" id="BCD98552.1"/>
    </source>
</evidence>
<dbReference type="KEGG" id="marq:MARGE09_P2753"/>
<evidence type="ECO:0000259" key="7">
    <source>
        <dbReference type="Pfam" id="PF07715"/>
    </source>
</evidence>
<comment type="subcellular location">
    <subcellularLocation>
        <location evidence="1 4">Cell outer membrane</location>
    </subcellularLocation>
</comment>
<protein>
    <recommendedName>
        <fullName evidence="10">TonB-dependent receptor</fullName>
    </recommendedName>
</protein>
<reference evidence="8 9" key="1">
    <citation type="journal article" date="2022" name="IScience">
        <title>An ultrasensitive nanofiber-based assay for enzymatic hydrolysis and deep-sea microbial degradation of cellulose.</title>
        <authorList>
            <person name="Tsudome M."/>
            <person name="Tachioka M."/>
            <person name="Miyazaki M."/>
            <person name="Uchimura K."/>
            <person name="Tsuda M."/>
            <person name="Takaki Y."/>
            <person name="Deguchi S."/>
        </authorList>
    </citation>
    <scope>NUCLEOTIDE SEQUENCE [LARGE SCALE GENOMIC DNA]</scope>
    <source>
        <strain evidence="8 9">GE09</strain>
    </source>
</reference>
<evidence type="ECO:0000313" key="9">
    <source>
        <dbReference type="Proteomes" id="UP001320119"/>
    </source>
</evidence>
<dbReference type="Gene3D" id="2.170.130.10">
    <property type="entry name" value="TonB-dependent receptor, plug domain"/>
    <property type="match status" value="1"/>
</dbReference>
<evidence type="ECO:0000256" key="1">
    <source>
        <dbReference type="ARBA" id="ARBA00004442"/>
    </source>
</evidence>
<keyword evidence="9" id="KW-1185">Reference proteome</keyword>
<keyword evidence="3" id="KW-0998">Cell outer membrane</keyword>
<dbReference type="Proteomes" id="UP001320119">
    <property type="component" value="Chromosome"/>
</dbReference>